<comment type="caution">
    <text evidence="11">The sequence shown here is derived from an EMBL/GenBank/DDBJ whole genome shotgun (WGS) entry which is preliminary data.</text>
</comment>
<comment type="subcellular location">
    <subcellularLocation>
        <location evidence="8">Cell projection</location>
        <location evidence="8">Kinocilium</location>
    </subcellularLocation>
    <subcellularLocation>
        <location evidence="1">Cytoplasm</location>
        <location evidence="1">Cytoskeleton</location>
        <location evidence="1">Flagellum axoneme</location>
    </subcellularLocation>
</comment>
<keyword evidence="2" id="KW-0963">Cytoplasm</keyword>
<dbReference type="PANTHER" id="PTHR22069:SF0">
    <property type="entry name" value="RADIAL SPOKE HEAD PROTEIN 9 HOMOLOG"/>
    <property type="match status" value="1"/>
</dbReference>
<dbReference type="GO" id="GO:0035082">
    <property type="term" value="P:axoneme assembly"/>
    <property type="evidence" value="ECO:0007669"/>
    <property type="project" value="InterPro"/>
</dbReference>
<sequence>MNVHRLWDYKEYANVNGAMLTSELVTRLQQSLTLLQAESHFTHVLYWGQIHAVDGDYHLAVGITHDAIEDRKYFYTKDFHYWTLLPKAKKKYKHLSLITSFPFRGDPTLKLKIEDEELEDDDPDKCKEMLEESRLAATVSNISEEAEVCARGQLLRRPDCTAVINPHFYGLDASEGKQLQSYLHVRPAQQRWNTNLLTRPDYNYSMDFLDSIDRDIPSGCWNLSLEQSGTVVYLKSLYWPGMMYFHKLKTPDAGFLYIGNGRKNWDVPFLL</sequence>
<protein>
    <recommendedName>
        <fullName evidence="10">Radial spoke head protein 9 homolog</fullName>
    </recommendedName>
</protein>
<evidence type="ECO:0000256" key="6">
    <source>
        <dbReference type="ARBA" id="ARBA00023212"/>
    </source>
</evidence>
<evidence type="ECO:0000256" key="1">
    <source>
        <dbReference type="ARBA" id="ARBA00004611"/>
    </source>
</evidence>
<organism evidence="11 12">
    <name type="scientific">Plutella xylostella</name>
    <name type="common">Diamondback moth</name>
    <name type="synonym">Plutella maculipennis</name>
    <dbReference type="NCBI Taxonomy" id="51655"/>
    <lineage>
        <taxon>Eukaryota</taxon>
        <taxon>Metazoa</taxon>
        <taxon>Ecdysozoa</taxon>
        <taxon>Arthropoda</taxon>
        <taxon>Hexapoda</taxon>
        <taxon>Insecta</taxon>
        <taxon>Pterygota</taxon>
        <taxon>Neoptera</taxon>
        <taxon>Endopterygota</taxon>
        <taxon>Lepidoptera</taxon>
        <taxon>Glossata</taxon>
        <taxon>Ditrysia</taxon>
        <taxon>Yponomeutoidea</taxon>
        <taxon>Plutellidae</taxon>
        <taxon>Plutella</taxon>
    </lineage>
</organism>
<evidence type="ECO:0000256" key="10">
    <source>
        <dbReference type="ARBA" id="ARBA00041080"/>
    </source>
</evidence>
<dbReference type="InterPro" id="IPR055316">
    <property type="entry name" value="RSP9"/>
</dbReference>
<evidence type="ECO:0000256" key="3">
    <source>
        <dbReference type="ARBA" id="ARBA00022794"/>
    </source>
</evidence>
<evidence type="ECO:0000256" key="7">
    <source>
        <dbReference type="ARBA" id="ARBA00023273"/>
    </source>
</evidence>
<gene>
    <name evidence="11" type="ORF">PLXY2_LOCUS9492</name>
</gene>
<dbReference type="GO" id="GO:0044458">
    <property type="term" value="P:motile cilium assembly"/>
    <property type="evidence" value="ECO:0007669"/>
    <property type="project" value="TreeGrafter"/>
</dbReference>
<evidence type="ECO:0000256" key="4">
    <source>
        <dbReference type="ARBA" id="ARBA00022846"/>
    </source>
</evidence>
<dbReference type="PANTHER" id="PTHR22069">
    <property type="entry name" value="MITOCHONDRIAL RIBOSOMAL PROTEIN S18"/>
    <property type="match status" value="1"/>
</dbReference>
<dbReference type="Proteomes" id="UP000653454">
    <property type="component" value="Unassembled WGS sequence"/>
</dbReference>
<proteinExistence type="inferred from homology"/>
<name>A0A8S4FP62_PLUXY</name>
<dbReference type="GO" id="GO:0005930">
    <property type="term" value="C:axoneme"/>
    <property type="evidence" value="ECO:0007669"/>
    <property type="project" value="TreeGrafter"/>
</dbReference>
<keyword evidence="7" id="KW-0966">Cell projection</keyword>
<keyword evidence="4" id="KW-0282">Flagellum</keyword>
<reference evidence="11" key="1">
    <citation type="submission" date="2020-11" db="EMBL/GenBank/DDBJ databases">
        <authorList>
            <person name="Whiteford S."/>
        </authorList>
    </citation>
    <scope>NUCLEOTIDE SEQUENCE</scope>
</reference>
<evidence type="ECO:0000256" key="9">
    <source>
        <dbReference type="ARBA" id="ARBA00038319"/>
    </source>
</evidence>
<keyword evidence="6" id="KW-0206">Cytoskeleton</keyword>
<dbReference type="EMBL" id="CAJHNJ030000037">
    <property type="protein sequence ID" value="CAG9129268.1"/>
    <property type="molecule type" value="Genomic_DNA"/>
</dbReference>
<dbReference type="GO" id="GO:0060091">
    <property type="term" value="C:kinocilium"/>
    <property type="evidence" value="ECO:0007669"/>
    <property type="project" value="UniProtKB-SubCell"/>
</dbReference>
<evidence type="ECO:0000256" key="8">
    <source>
        <dbReference type="ARBA" id="ARBA00037822"/>
    </source>
</evidence>
<comment type="similarity">
    <text evidence="9">Belongs to the flagellar radial spoke RSP9 family.</text>
</comment>
<keyword evidence="5" id="KW-0969">Cilium</keyword>
<dbReference type="AlphaFoldDB" id="A0A8S4FP62"/>
<evidence type="ECO:0000256" key="5">
    <source>
        <dbReference type="ARBA" id="ARBA00023069"/>
    </source>
</evidence>
<evidence type="ECO:0000313" key="12">
    <source>
        <dbReference type="Proteomes" id="UP000653454"/>
    </source>
</evidence>
<keyword evidence="3" id="KW-0970">Cilium biogenesis/degradation</keyword>
<evidence type="ECO:0000256" key="2">
    <source>
        <dbReference type="ARBA" id="ARBA00022490"/>
    </source>
</evidence>
<dbReference type="GO" id="GO:0060294">
    <property type="term" value="P:cilium movement involved in cell motility"/>
    <property type="evidence" value="ECO:0007669"/>
    <property type="project" value="TreeGrafter"/>
</dbReference>
<keyword evidence="12" id="KW-1185">Reference proteome</keyword>
<accession>A0A8S4FP62</accession>
<evidence type="ECO:0000313" key="11">
    <source>
        <dbReference type="EMBL" id="CAG9129268.1"/>
    </source>
</evidence>